<evidence type="ECO:0000259" key="7">
    <source>
        <dbReference type="PROSITE" id="PS50110"/>
    </source>
</evidence>
<dbReference type="PANTHER" id="PTHR43214">
    <property type="entry name" value="TWO-COMPONENT RESPONSE REGULATOR"/>
    <property type="match status" value="1"/>
</dbReference>
<dbReference type="Pfam" id="PF00072">
    <property type="entry name" value="Response_reg"/>
    <property type="match status" value="1"/>
</dbReference>
<dbReference type="InterPro" id="IPR000792">
    <property type="entry name" value="Tscrpt_reg_LuxR_C"/>
</dbReference>
<reference evidence="8" key="1">
    <citation type="submission" date="2024-02" db="EMBL/GenBank/DDBJ databases">
        <title>Sediminibacterium planktonica sp. nov. and Sediminibacterium longus sp. nov., isolated from surface lake and river water.</title>
        <authorList>
            <person name="Watanabe K."/>
            <person name="Takemine S."/>
            <person name="Ishii Y."/>
            <person name="Ogata Y."/>
            <person name="Shindo C."/>
            <person name="Suda W."/>
        </authorList>
    </citation>
    <scope>NUCLEOTIDE SEQUENCE</scope>
    <source>
        <strain evidence="8">KACHI17</strain>
    </source>
</reference>
<dbReference type="GO" id="GO:0000160">
    <property type="term" value="P:phosphorelay signal transduction system"/>
    <property type="evidence" value="ECO:0007669"/>
    <property type="project" value="InterPro"/>
</dbReference>
<evidence type="ECO:0000259" key="6">
    <source>
        <dbReference type="PROSITE" id="PS50043"/>
    </source>
</evidence>
<evidence type="ECO:0000256" key="1">
    <source>
        <dbReference type="ARBA" id="ARBA00022553"/>
    </source>
</evidence>
<dbReference type="AlphaFoldDB" id="A0AAT9GKM3"/>
<accession>A0AAT9GKM3</accession>
<dbReference type="Pfam" id="PF00196">
    <property type="entry name" value="GerE"/>
    <property type="match status" value="1"/>
</dbReference>
<proteinExistence type="predicted"/>
<evidence type="ECO:0000256" key="2">
    <source>
        <dbReference type="ARBA" id="ARBA00023015"/>
    </source>
</evidence>
<dbReference type="GO" id="GO:0006355">
    <property type="term" value="P:regulation of DNA-templated transcription"/>
    <property type="evidence" value="ECO:0007669"/>
    <property type="project" value="InterPro"/>
</dbReference>
<evidence type="ECO:0000256" key="3">
    <source>
        <dbReference type="ARBA" id="ARBA00023125"/>
    </source>
</evidence>
<organism evidence="8">
    <name type="scientific">Sediminibacterium sp. KACHI17</name>
    <dbReference type="NCBI Taxonomy" id="1751071"/>
    <lineage>
        <taxon>Bacteria</taxon>
        <taxon>Pseudomonadati</taxon>
        <taxon>Bacteroidota</taxon>
        <taxon>Chitinophagia</taxon>
        <taxon>Chitinophagales</taxon>
        <taxon>Chitinophagaceae</taxon>
        <taxon>Sediminibacterium</taxon>
    </lineage>
</organism>
<dbReference type="CDD" id="cd06170">
    <property type="entry name" value="LuxR_C_like"/>
    <property type="match status" value="1"/>
</dbReference>
<dbReference type="Gene3D" id="3.40.50.2300">
    <property type="match status" value="1"/>
</dbReference>
<dbReference type="RefSeq" id="WP_353548810.1">
    <property type="nucleotide sequence ID" value="NZ_AP029612.1"/>
</dbReference>
<keyword evidence="3" id="KW-0238">DNA-binding</keyword>
<protein>
    <submittedName>
        <fullName evidence="8">Response regulator transcription factor</fullName>
    </submittedName>
</protein>
<gene>
    <name evidence="8" type="ORF">KACHI17_20560</name>
</gene>
<dbReference type="InterPro" id="IPR011006">
    <property type="entry name" value="CheY-like_superfamily"/>
</dbReference>
<dbReference type="PRINTS" id="PR00038">
    <property type="entry name" value="HTHLUXR"/>
</dbReference>
<evidence type="ECO:0000256" key="5">
    <source>
        <dbReference type="PROSITE-ProRule" id="PRU00169"/>
    </source>
</evidence>
<dbReference type="EMBL" id="AP029612">
    <property type="protein sequence ID" value="BFG71175.1"/>
    <property type="molecule type" value="Genomic_DNA"/>
</dbReference>
<dbReference type="SMART" id="SM00448">
    <property type="entry name" value="REC"/>
    <property type="match status" value="1"/>
</dbReference>
<dbReference type="InterPro" id="IPR039420">
    <property type="entry name" value="WalR-like"/>
</dbReference>
<dbReference type="CDD" id="cd17535">
    <property type="entry name" value="REC_NarL-like"/>
    <property type="match status" value="1"/>
</dbReference>
<keyword evidence="2" id="KW-0805">Transcription regulation</keyword>
<evidence type="ECO:0000256" key="4">
    <source>
        <dbReference type="ARBA" id="ARBA00023163"/>
    </source>
</evidence>
<name>A0AAT9GKM3_9BACT</name>
<dbReference type="SUPFAM" id="SSF46894">
    <property type="entry name" value="C-terminal effector domain of the bipartite response regulators"/>
    <property type="match status" value="1"/>
</dbReference>
<dbReference type="PANTHER" id="PTHR43214:SF41">
    <property type="entry name" value="NITRATE_NITRITE RESPONSE REGULATOR PROTEIN NARP"/>
    <property type="match status" value="1"/>
</dbReference>
<dbReference type="PROSITE" id="PS50110">
    <property type="entry name" value="RESPONSE_REGULATORY"/>
    <property type="match status" value="1"/>
</dbReference>
<dbReference type="SMART" id="SM00421">
    <property type="entry name" value="HTH_LUXR"/>
    <property type="match status" value="1"/>
</dbReference>
<dbReference type="InterPro" id="IPR016032">
    <property type="entry name" value="Sig_transdc_resp-reg_C-effctor"/>
</dbReference>
<keyword evidence="4" id="KW-0804">Transcription</keyword>
<dbReference type="InterPro" id="IPR058245">
    <property type="entry name" value="NreC/VraR/RcsB-like_REC"/>
</dbReference>
<dbReference type="GO" id="GO:0003677">
    <property type="term" value="F:DNA binding"/>
    <property type="evidence" value="ECO:0007669"/>
    <property type="project" value="UniProtKB-KW"/>
</dbReference>
<keyword evidence="1 5" id="KW-0597">Phosphoprotein</keyword>
<feature type="domain" description="Response regulatory" evidence="7">
    <location>
        <begin position="6"/>
        <end position="122"/>
    </location>
</feature>
<dbReference type="PROSITE" id="PS50043">
    <property type="entry name" value="HTH_LUXR_2"/>
    <property type="match status" value="1"/>
</dbReference>
<dbReference type="InterPro" id="IPR001789">
    <property type="entry name" value="Sig_transdc_resp-reg_receiver"/>
</dbReference>
<dbReference type="SUPFAM" id="SSF52172">
    <property type="entry name" value="CheY-like"/>
    <property type="match status" value="1"/>
</dbReference>
<sequence length="219" mass="24771">MHGKITVMIADDHLVFREGLKEMLSRHPELILKAEASNGKELLLKAKQYAPEVIITDVKMPHMDGIETTKKLCRSYPGARIIALSSFSEDHLIIDMLEAGAQGFLLKGIQEEELITAIKAVYDHKPYFSSDITEKLTRIIAGRYHHKKGVQHIVLTEIEKQIIILICRELTSKEIAERLEVGKRTIESYRMRIMDKLGAKSVASIITYALRAGLIHRTA</sequence>
<evidence type="ECO:0000313" key="8">
    <source>
        <dbReference type="EMBL" id="BFG71175.1"/>
    </source>
</evidence>
<feature type="modified residue" description="4-aspartylphosphate" evidence="5">
    <location>
        <position position="57"/>
    </location>
</feature>
<feature type="domain" description="HTH luxR-type" evidence="6">
    <location>
        <begin position="148"/>
        <end position="213"/>
    </location>
</feature>